<dbReference type="Proteomes" id="UP001372834">
    <property type="component" value="Unassembled WGS sequence"/>
</dbReference>
<dbReference type="AlphaFoldDB" id="A0AAN8S7S4"/>
<evidence type="ECO:0000256" key="1">
    <source>
        <dbReference type="SAM" id="MobiDB-lite"/>
    </source>
</evidence>
<evidence type="ECO:0000313" key="3">
    <source>
        <dbReference type="Proteomes" id="UP001372834"/>
    </source>
</evidence>
<protein>
    <submittedName>
        <fullName evidence="2">Uncharacterized protein</fullName>
    </submittedName>
</protein>
<proteinExistence type="predicted"/>
<accession>A0AAN8S7S4</accession>
<evidence type="ECO:0000313" key="2">
    <source>
        <dbReference type="EMBL" id="KAK6636298.1"/>
    </source>
</evidence>
<name>A0AAN8S7S4_POLSC</name>
<feature type="region of interest" description="Disordered" evidence="1">
    <location>
        <begin position="1"/>
        <end position="25"/>
    </location>
</feature>
<sequence>MVGTNIEEDGKKSLSNPLVSPSRKGTVKVQIQPSQQKSLTHLPHRDPVDIAFTDLQYTVTEGRKKIAYTRFKV</sequence>
<organism evidence="2 3">
    <name type="scientific">Polyplax serrata</name>
    <name type="common">Common mouse louse</name>
    <dbReference type="NCBI Taxonomy" id="468196"/>
    <lineage>
        <taxon>Eukaryota</taxon>
        <taxon>Metazoa</taxon>
        <taxon>Ecdysozoa</taxon>
        <taxon>Arthropoda</taxon>
        <taxon>Hexapoda</taxon>
        <taxon>Insecta</taxon>
        <taxon>Pterygota</taxon>
        <taxon>Neoptera</taxon>
        <taxon>Paraneoptera</taxon>
        <taxon>Psocodea</taxon>
        <taxon>Troctomorpha</taxon>
        <taxon>Phthiraptera</taxon>
        <taxon>Anoplura</taxon>
        <taxon>Polyplacidae</taxon>
        <taxon>Polyplax</taxon>
    </lineage>
</organism>
<comment type="caution">
    <text evidence="2">The sequence shown here is derived from an EMBL/GenBank/DDBJ whole genome shotgun (WGS) entry which is preliminary data.</text>
</comment>
<dbReference type="EMBL" id="JAWJWE010000004">
    <property type="protein sequence ID" value="KAK6636298.1"/>
    <property type="molecule type" value="Genomic_DNA"/>
</dbReference>
<reference evidence="2 3" key="1">
    <citation type="submission" date="2023-10" db="EMBL/GenBank/DDBJ databases">
        <title>Genomes of two closely related lineages of the louse Polyplax serrata with different host specificities.</title>
        <authorList>
            <person name="Martinu J."/>
            <person name="Tarabai H."/>
            <person name="Stefka J."/>
            <person name="Hypsa V."/>
        </authorList>
    </citation>
    <scope>NUCLEOTIDE SEQUENCE [LARGE SCALE GENOMIC DNA]</scope>
    <source>
        <strain evidence="2">HR10_N</strain>
    </source>
</reference>
<gene>
    <name evidence="2" type="ORF">RUM43_009957</name>
</gene>